<evidence type="ECO:0000256" key="1">
    <source>
        <dbReference type="ARBA" id="ARBA00001947"/>
    </source>
</evidence>
<comment type="cofactor">
    <cofactor evidence="1">
        <name>Zn(2+)</name>
        <dbReference type="ChEBI" id="CHEBI:29105"/>
    </cofactor>
</comment>
<sequence length="299" mass="32187">MTVAPTGGFLTKRDTPHVPTQPEEIAEDVYRCYNAGASVAALHARRPDDEATCDPEIYRHINRLVRERCDIVVNNSTGGGLNGDLVVRGAQRWESSAGQRALGALAGAEMCSFNAMTVLATVDGREVLMSTSPAEAVELATTMRDSGVKPEWEVFSPTHLVQDVTTLIEAGYDEAPHAVNFCFGLDRVFQGAMPYSPRTLQYLVDLLPAGSIFTVSGHGAAQLPATTHALLLGGHIRVGLEDNIRDTDGELRDNVHFVEKAVRLIRELGLEPATPAEARQLLGLTSAPVTTVQNGAHRP</sequence>
<evidence type="ECO:0000256" key="4">
    <source>
        <dbReference type="ARBA" id="ARBA00022833"/>
    </source>
</evidence>
<gene>
    <name evidence="6" type="ORF">FHX46_001629</name>
</gene>
<accession>A0ABX0SQ56</accession>
<keyword evidence="2" id="KW-0808">Transferase</keyword>
<name>A0ABX0SQ56_9PSEU</name>
<comment type="caution">
    <text evidence="6">The sequence shown here is derived from an EMBL/GenBank/DDBJ whole genome shotgun (WGS) entry which is preliminary data.</text>
</comment>
<keyword evidence="3" id="KW-0479">Metal-binding</keyword>
<proteinExistence type="predicted"/>
<evidence type="ECO:0000313" key="7">
    <source>
        <dbReference type="Proteomes" id="UP000754495"/>
    </source>
</evidence>
<dbReference type="EMBL" id="JAANOU010000001">
    <property type="protein sequence ID" value="NIH79099.1"/>
    <property type="molecule type" value="Genomic_DNA"/>
</dbReference>
<keyword evidence="4" id="KW-0862">Zinc</keyword>
<dbReference type="InterPro" id="IPR008567">
    <property type="entry name" value="BKACE"/>
</dbReference>
<protein>
    <submittedName>
        <fullName evidence="6">Uncharacterized protein (DUF849 family)</fullName>
    </submittedName>
</protein>
<dbReference type="Pfam" id="PF05853">
    <property type="entry name" value="BKACE"/>
    <property type="match status" value="1"/>
</dbReference>
<dbReference type="Gene3D" id="3.20.20.70">
    <property type="entry name" value="Aldolase class I"/>
    <property type="match status" value="1"/>
</dbReference>
<dbReference type="PANTHER" id="PTHR37418">
    <property type="entry name" value="3-KETO-5-AMINOHEXANOATE CLEAVAGE ENZYME-RELATED"/>
    <property type="match status" value="1"/>
</dbReference>
<evidence type="ECO:0000256" key="3">
    <source>
        <dbReference type="ARBA" id="ARBA00022723"/>
    </source>
</evidence>
<dbReference type="PANTHER" id="PTHR37418:SF2">
    <property type="entry name" value="3-KETO-5-AMINOHEXANOATE CLEAVAGE ENZYME"/>
    <property type="match status" value="1"/>
</dbReference>
<evidence type="ECO:0000256" key="5">
    <source>
        <dbReference type="SAM" id="MobiDB-lite"/>
    </source>
</evidence>
<reference evidence="6 7" key="1">
    <citation type="submission" date="2020-03" db="EMBL/GenBank/DDBJ databases">
        <title>Sequencing the genomes of 1000 actinobacteria strains.</title>
        <authorList>
            <person name="Klenk H.-P."/>
        </authorList>
    </citation>
    <scope>NUCLEOTIDE SEQUENCE [LARGE SCALE GENOMIC DNA]</scope>
    <source>
        <strain evidence="6 7">DSM 45668</strain>
    </source>
</reference>
<feature type="region of interest" description="Disordered" evidence="5">
    <location>
        <begin position="1"/>
        <end position="20"/>
    </location>
</feature>
<dbReference type="Proteomes" id="UP000754495">
    <property type="component" value="Unassembled WGS sequence"/>
</dbReference>
<dbReference type="RefSeq" id="WP_208400060.1">
    <property type="nucleotide sequence ID" value="NZ_JAANOU010000001.1"/>
</dbReference>
<evidence type="ECO:0000313" key="6">
    <source>
        <dbReference type="EMBL" id="NIH79099.1"/>
    </source>
</evidence>
<keyword evidence="7" id="KW-1185">Reference proteome</keyword>
<dbReference type="InterPro" id="IPR013785">
    <property type="entry name" value="Aldolase_TIM"/>
</dbReference>
<organism evidence="6 7">
    <name type="scientific">Amycolatopsis viridis</name>
    <dbReference type="NCBI Taxonomy" id="185678"/>
    <lineage>
        <taxon>Bacteria</taxon>
        <taxon>Bacillati</taxon>
        <taxon>Actinomycetota</taxon>
        <taxon>Actinomycetes</taxon>
        <taxon>Pseudonocardiales</taxon>
        <taxon>Pseudonocardiaceae</taxon>
        <taxon>Amycolatopsis</taxon>
    </lineage>
</organism>
<evidence type="ECO:0000256" key="2">
    <source>
        <dbReference type="ARBA" id="ARBA00022679"/>
    </source>
</evidence>